<dbReference type="PROSITE" id="PS51819">
    <property type="entry name" value="VOC"/>
    <property type="match status" value="1"/>
</dbReference>
<protein>
    <submittedName>
        <fullName evidence="2">Glyoxalase</fullName>
    </submittedName>
</protein>
<dbReference type="Proteomes" id="UP000321363">
    <property type="component" value="Unassembled WGS sequence"/>
</dbReference>
<dbReference type="EMBL" id="VOQF01000003">
    <property type="protein sequence ID" value="TXC92184.1"/>
    <property type="molecule type" value="Genomic_DNA"/>
</dbReference>
<dbReference type="PANTHER" id="PTHR39175">
    <property type="entry name" value="FAMILY PROTEIN, PUTATIVE (AFU_ORTHOLOGUE AFUA_3G15060)-RELATED"/>
    <property type="match status" value="1"/>
</dbReference>
<dbReference type="InterPro" id="IPR037523">
    <property type="entry name" value="VOC_core"/>
</dbReference>
<dbReference type="Gene3D" id="3.10.180.10">
    <property type="entry name" value="2,3-Dihydroxybiphenyl 1,2-Dioxygenase, domain 1"/>
    <property type="match status" value="1"/>
</dbReference>
<sequence>MSIEIIGLDHIQICVPIGKEGLARKFYLNLLNFIEIEKPESLKNNGGFWCESGEVTLHIGVEDIAETKSKRHVAFIIHDIAQVRRTLKKNGILIREEIQIPGIDRFSCFDPFHNKIEFLERVETSTKMKES</sequence>
<dbReference type="Pfam" id="PF00903">
    <property type="entry name" value="Glyoxalase"/>
    <property type="match status" value="1"/>
</dbReference>
<dbReference type="InterPro" id="IPR004360">
    <property type="entry name" value="Glyas_Fos-R_dOase_dom"/>
</dbReference>
<dbReference type="RefSeq" id="WP_146947039.1">
    <property type="nucleotide sequence ID" value="NZ_VOQF01000003.1"/>
</dbReference>
<evidence type="ECO:0000259" key="1">
    <source>
        <dbReference type="PROSITE" id="PS51819"/>
    </source>
</evidence>
<dbReference type="InterPro" id="IPR029068">
    <property type="entry name" value="Glyas_Bleomycin-R_OHBP_Dase"/>
</dbReference>
<dbReference type="AlphaFoldDB" id="A0A5C6W2Q1"/>
<dbReference type="PANTHER" id="PTHR39175:SF1">
    <property type="entry name" value="FAMILY PROTEIN, PUTATIVE (AFU_ORTHOLOGUE AFUA_3G15060)-RELATED"/>
    <property type="match status" value="1"/>
</dbReference>
<organism evidence="2 3">
    <name type="scientific">Metabacillus litoralis</name>
    <dbReference type="NCBI Taxonomy" id="152268"/>
    <lineage>
        <taxon>Bacteria</taxon>
        <taxon>Bacillati</taxon>
        <taxon>Bacillota</taxon>
        <taxon>Bacilli</taxon>
        <taxon>Bacillales</taxon>
        <taxon>Bacillaceae</taxon>
        <taxon>Metabacillus</taxon>
    </lineage>
</organism>
<reference evidence="2 3" key="1">
    <citation type="journal article" date="2005" name="Int. J. Syst. Evol. Microbiol.">
        <title>Bacillus litoralis sp. nov., isolated from a tidal flat of the Yellow Sea in Korea.</title>
        <authorList>
            <person name="Yoon J.H."/>
            <person name="Oh T.K."/>
        </authorList>
    </citation>
    <scope>NUCLEOTIDE SEQUENCE [LARGE SCALE GENOMIC DNA]</scope>
    <source>
        <strain evidence="2 3">SW-211</strain>
    </source>
</reference>
<dbReference type="SUPFAM" id="SSF54593">
    <property type="entry name" value="Glyoxalase/Bleomycin resistance protein/Dihydroxybiphenyl dioxygenase"/>
    <property type="match status" value="1"/>
</dbReference>
<evidence type="ECO:0000313" key="3">
    <source>
        <dbReference type="Proteomes" id="UP000321363"/>
    </source>
</evidence>
<keyword evidence="3" id="KW-1185">Reference proteome</keyword>
<name>A0A5C6W2Q1_9BACI</name>
<evidence type="ECO:0000313" key="2">
    <source>
        <dbReference type="EMBL" id="TXC92184.1"/>
    </source>
</evidence>
<comment type="caution">
    <text evidence="2">The sequence shown here is derived from an EMBL/GenBank/DDBJ whole genome shotgun (WGS) entry which is preliminary data.</text>
</comment>
<proteinExistence type="predicted"/>
<dbReference type="OrthoDB" id="9813630at2"/>
<accession>A0A5C6W2Q1</accession>
<feature type="domain" description="VOC" evidence="1">
    <location>
        <begin position="7"/>
        <end position="121"/>
    </location>
</feature>
<gene>
    <name evidence="2" type="ORF">FS935_07320</name>
</gene>